<evidence type="ECO:0000256" key="5">
    <source>
        <dbReference type="ARBA" id="ARBA00022679"/>
    </source>
</evidence>
<evidence type="ECO:0000256" key="10">
    <source>
        <dbReference type="SAM" id="Coils"/>
    </source>
</evidence>
<sequence>MNTSQQYQEALRSSLKENERLRRKNRRLIAATVEPIAVIGIGCRFPGGVTSPEDLWQLVVEGREVISGFPHDRGWDLDRLAGDGHGRSLAQQGGFLDRMTEFDAAFFGISPREAVAMDPQQRLLLETAWEALERAGIAPTRLRGSRTGVFAGTTGQDYGKVVADSREHTEIYSTTGHAAGVISGRLSYVLGLEGPAVTVDTGCSSSLVALHWAVQSLRAGECGLALAGGATVMSTPGIFVSFTAQGGLAADGRCKPFSDAADGVGWSEGAGVLVLERLSDAQRNGHPVLAVVRGSAINQDGASNGLSAPNGPSQQRVIRAALDSAHLTADQVDAVEAHGTGTTLGDPVEAQALLAAYGQNRERPLLLGTVKSNIGHTQGAAGMAGVIKTVMALRHGTLPRSLHSEVPTTQVDWTAGAVELLTRNTAWPETGHPRRAGVSSFGISGTNTHVILEQAAPQAEQAPEEPGATPAVVPWVVSGRTAAALDEQLDRLSSAADHAAPLDVGYSLAEGRAVFEHRAVLLAGPDGTHEIARGSAGDGPLAALFSGQGTQRIGMGRELHGRFPVFAEHLDAVLAHLDPGLREVMWGENADELNRTGHAQPALFALEVALFRLAESFGIRFDFAAGHSVGEIAAAHVAGVLSLTDACALVSARARLMQELPEGGAMVAVEATEDEVSPLLTERVSVAAVNGPSSVVISGAESAVLDIAARLEAQGRRTTRLHVSHAFHSPLMEPMLEEFRTVVEGLTFHPAALPVVSNLTGRPAGAQELSTPEYWVRQLRGTVRFADGIRALTEQGVRTFLELGPDGVLSAAVRESAPDDAVAVPVLRKGRGEELALVSGLARLHVAATAVDWRVLFTGTGARRVDLPTTAFQRQRYWPSGNRRARDAAGLGLSEADHPLLGAAVELADDAGTVFTGRLSAASHPWLADHVVRGRILLPGTAFLDLAMRAADGVDCDRIDELTLAAPLVLPEQQAVRIQVRVGAESDDGHRPVTVHARPDGGADTPWTQYASGLLSRSTEVTGVTGAAGTAAFNATAWPPPGAEPIDLSDCYEHLTGLGFSYGPAFRGLRAAWRRDAELFTEVTLPTEAEADAAGHCLHPVLLDTAQHAAAFADLGALSEGGLPFSWRGVSLHASGASTVRARLSRTEHDAVSIAIADPTGELVASVDSFVTRPVPAGQWGEAPGQPADALFTLDWTAVPAPGGSGTGRVDSVSVAGPDGALADALRRAGCTVDTHPDLAALAERPVPELVLAELTVGTSPVNGHHDTVDAVHTTVTQALILAQQWLTNDRYARSRLVVVHRGATDDLAAAAAWGLLRSAQAEHPDRITLLHLADGLDTPSLPQALTVSEPELLIRDGQTLAPRLARVEHRGGQGTAWDTAGTILITGGTGGLGALLARHLVTEHGARDLLLVSRRGLGAPGAEELRDELIARGAHVHIDACDVADRTALADLLSRYRVSAVVHTAGVIDDGVVEALTPERTDAVLRPKVDAAWHLHELTEDLSAFVVFSSAAGTLGGAGQANYAAANAFLDALAEHRQSLGLPGTSLAWGPWAQTAGMTSDLAETDRARLTRLGFPSLTIEQGLHLFDVALAADRPTALPIRLDLPTLRARRDLQPIFRGLVRAPIRRTGAATGTPSGGIVESLAGLSEAERDEALLELVRSQVAQVLGHGTPAAVDPARAFRDLGFDSLTAVELRNGLSAVTGLRLPATLVFDYPTPQVLADHLREELFAGAVRVVDRSVGVLPSVADDPVVIVGMG</sequence>
<dbReference type="Pfam" id="PF14765">
    <property type="entry name" value="PS-DH"/>
    <property type="match status" value="1"/>
</dbReference>
<dbReference type="InterPro" id="IPR049552">
    <property type="entry name" value="PKS_DH_N"/>
</dbReference>
<evidence type="ECO:0000256" key="8">
    <source>
        <dbReference type="ARBA" id="ARBA00023315"/>
    </source>
</evidence>
<comment type="caution">
    <text evidence="14">The sequence shown here is derived from an EMBL/GenBank/DDBJ whole genome shotgun (WGS) entry which is preliminary data.</text>
</comment>
<dbReference type="InterPro" id="IPR055123">
    <property type="entry name" value="SpnB-like_Rossmann"/>
</dbReference>
<dbReference type="InterPro" id="IPR016039">
    <property type="entry name" value="Thiolase-like"/>
</dbReference>
<dbReference type="Pfam" id="PF08659">
    <property type="entry name" value="KR"/>
    <property type="match status" value="1"/>
</dbReference>
<dbReference type="CDD" id="cd00833">
    <property type="entry name" value="PKS"/>
    <property type="match status" value="1"/>
</dbReference>
<proteinExistence type="predicted"/>
<comment type="pathway">
    <text evidence="2">Antibiotic biosynthesis.</text>
</comment>
<evidence type="ECO:0000256" key="9">
    <source>
        <dbReference type="PROSITE-ProRule" id="PRU01363"/>
    </source>
</evidence>
<dbReference type="PROSITE" id="PS00012">
    <property type="entry name" value="PHOSPHOPANTETHEINE"/>
    <property type="match status" value="1"/>
</dbReference>
<feature type="active site" description="Proton acceptor; for dehydratase activity" evidence="9">
    <location>
        <position position="930"/>
    </location>
</feature>
<dbReference type="Gene3D" id="3.10.129.110">
    <property type="entry name" value="Polyketide synthase dehydratase"/>
    <property type="match status" value="1"/>
</dbReference>
<feature type="domain" description="PKS/mFAS DH" evidence="13">
    <location>
        <begin position="898"/>
        <end position="1181"/>
    </location>
</feature>
<evidence type="ECO:0000259" key="13">
    <source>
        <dbReference type="PROSITE" id="PS52019"/>
    </source>
</evidence>
<feature type="non-terminal residue" evidence="14">
    <location>
        <position position="1759"/>
    </location>
</feature>
<dbReference type="InterPro" id="IPR001227">
    <property type="entry name" value="Ac_transferase_dom_sf"/>
</dbReference>
<keyword evidence="7" id="KW-0511">Multifunctional enzyme</keyword>
<keyword evidence="5" id="KW-0808">Transferase</keyword>
<dbReference type="InterPro" id="IPR057326">
    <property type="entry name" value="KR_dom"/>
</dbReference>
<dbReference type="Pfam" id="PF21089">
    <property type="entry name" value="PKS_DH_N"/>
    <property type="match status" value="1"/>
</dbReference>
<dbReference type="SUPFAM" id="SSF52151">
    <property type="entry name" value="FabD/lysophospholipase-like"/>
    <property type="match status" value="1"/>
</dbReference>
<dbReference type="SMART" id="SM00822">
    <property type="entry name" value="PKS_KR"/>
    <property type="match status" value="1"/>
</dbReference>
<evidence type="ECO:0000256" key="2">
    <source>
        <dbReference type="ARBA" id="ARBA00004792"/>
    </source>
</evidence>
<dbReference type="Gene3D" id="3.40.366.10">
    <property type="entry name" value="Malonyl-Coenzyme A Acyl Carrier Protein, domain 2"/>
    <property type="match status" value="1"/>
</dbReference>
<dbReference type="InterPro" id="IPR049900">
    <property type="entry name" value="PKS_mFAS_DH"/>
</dbReference>
<dbReference type="SMART" id="SM00825">
    <property type="entry name" value="PKS_KS"/>
    <property type="match status" value="1"/>
</dbReference>
<dbReference type="PROSITE" id="PS52019">
    <property type="entry name" value="PKS_MFAS_DH"/>
    <property type="match status" value="1"/>
</dbReference>
<dbReference type="Pfam" id="PF00109">
    <property type="entry name" value="ketoacyl-synt"/>
    <property type="match status" value="1"/>
</dbReference>
<dbReference type="SMART" id="SM00823">
    <property type="entry name" value="PKS_PP"/>
    <property type="match status" value="1"/>
</dbReference>
<evidence type="ECO:0000256" key="6">
    <source>
        <dbReference type="ARBA" id="ARBA00023194"/>
    </source>
</evidence>
<dbReference type="PROSITE" id="PS52004">
    <property type="entry name" value="KS3_2"/>
    <property type="match status" value="1"/>
</dbReference>
<dbReference type="InterPro" id="IPR020806">
    <property type="entry name" value="PKS_PP-bd"/>
</dbReference>
<feature type="coiled-coil region" evidence="10">
    <location>
        <begin position="4"/>
        <end position="31"/>
    </location>
</feature>
<evidence type="ECO:0000259" key="11">
    <source>
        <dbReference type="PROSITE" id="PS50075"/>
    </source>
</evidence>
<dbReference type="Pfam" id="PF22953">
    <property type="entry name" value="SpnB_Rossmann"/>
    <property type="match status" value="1"/>
</dbReference>
<evidence type="ECO:0000313" key="14">
    <source>
        <dbReference type="EMBL" id="MBL1102634.1"/>
    </source>
</evidence>
<dbReference type="InterPro" id="IPR050091">
    <property type="entry name" value="PKS_NRPS_Biosynth_Enz"/>
</dbReference>
<dbReference type="InterPro" id="IPR009081">
    <property type="entry name" value="PP-bd_ACP"/>
</dbReference>
<keyword evidence="3" id="KW-0596">Phosphopantetheine</keyword>
<feature type="region of interest" description="C-terminal hotdog fold" evidence="9">
    <location>
        <begin position="1043"/>
        <end position="1181"/>
    </location>
</feature>
<dbReference type="PROSITE" id="PS00606">
    <property type="entry name" value="KS3_1"/>
    <property type="match status" value="1"/>
</dbReference>
<reference evidence="14 15" key="1">
    <citation type="submission" date="2021-01" db="EMBL/GenBank/DDBJ databases">
        <title>WGS of actinomycetes isolated from Thailand.</title>
        <authorList>
            <person name="Thawai C."/>
        </authorList>
    </citation>
    <scope>NUCLEOTIDE SEQUENCE [LARGE SCALE GENOMIC DNA]</scope>
    <source>
        <strain evidence="14 15">CA1R205</strain>
    </source>
</reference>
<evidence type="ECO:0000256" key="4">
    <source>
        <dbReference type="ARBA" id="ARBA00022553"/>
    </source>
</evidence>
<feature type="domain" description="Ketosynthase family 3 (KS3)" evidence="12">
    <location>
        <begin position="33"/>
        <end position="454"/>
    </location>
</feature>
<protein>
    <submittedName>
        <fullName evidence="14">SDR family NAD(P)-dependent oxidoreductase</fullName>
    </submittedName>
</protein>
<name>A0ABS1NRA1_9ACTN</name>
<accession>A0ABS1NRA1</accession>
<dbReference type="InterPro" id="IPR016035">
    <property type="entry name" value="Acyl_Trfase/lysoPLipase"/>
</dbReference>
<dbReference type="SUPFAM" id="SSF53901">
    <property type="entry name" value="Thiolase-like"/>
    <property type="match status" value="1"/>
</dbReference>
<dbReference type="InterPro" id="IPR049551">
    <property type="entry name" value="PKS_DH_C"/>
</dbReference>
<evidence type="ECO:0000313" key="15">
    <source>
        <dbReference type="Proteomes" id="UP000634229"/>
    </source>
</evidence>
<dbReference type="PANTHER" id="PTHR43775:SF51">
    <property type="entry name" value="INACTIVE PHENOLPHTHIOCEROL SYNTHESIS POLYKETIDE SYNTHASE TYPE I PKS1-RELATED"/>
    <property type="match status" value="1"/>
</dbReference>
<dbReference type="SUPFAM" id="SSF51735">
    <property type="entry name" value="NAD(P)-binding Rossmann-fold domains"/>
    <property type="match status" value="2"/>
</dbReference>
<dbReference type="SUPFAM" id="SSF55048">
    <property type="entry name" value="Probable ACP-binding domain of malonyl-CoA ACP transacylase"/>
    <property type="match status" value="1"/>
</dbReference>
<keyword evidence="6" id="KW-0045">Antibiotic biosynthesis</keyword>
<evidence type="ECO:0000256" key="7">
    <source>
        <dbReference type="ARBA" id="ARBA00023268"/>
    </source>
</evidence>
<dbReference type="Pfam" id="PF16197">
    <property type="entry name" value="KAsynt_C_assoc"/>
    <property type="match status" value="1"/>
</dbReference>
<dbReference type="Gene3D" id="3.40.50.720">
    <property type="entry name" value="NAD(P)-binding Rossmann-like Domain"/>
    <property type="match status" value="1"/>
</dbReference>
<dbReference type="SMART" id="SM01294">
    <property type="entry name" value="PKS_PP_betabranch"/>
    <property type="match status" value="1"/>
</dbReference>
<keyword evidence="4" id="KW-0597">Phosphoprotein</keyword>
<dbReference type="InterPro" id="IPR020841">
    <property type="entry name" value="PKS_Beta-ketoAc_synthase_dom"/>
</dbReference>
<comment type="cofactor">
    <cofactor evidence="1">
        <name>pantetheine 4'-phosphate</name>
        <dbReference type="ChEBI" id="CHEBI:47942"/>
    </cofactor>
</comment>
<dbReference type="Gene3D" id="3.30.70.3290">
    <property type="match status" value="1"/>
</dbReference>
<dbReference type="InterPro" id="IPR016036">
    <property type="entry name" value="Malonyl_transacylase_ACP-bd"/>
</dbReference>
<dbReference type="InterPro" id="IPR018201">
    <property type="entry name" value="Ketoacyl_synth_AS"/>
</dbReference>
<dbReference type="PROSITE" id="PS50075">
    <property type="entry name" value="CARRIER"/>
    <property type="match status" value="1"/>
</dbReference>
<dbReference type="SMART" id="SM00826">
    <property type="entry name" value="PKS_DH"/>
    <property type="match status" value="1"/>
</dbReference>
<dbReference type="Pfam" id="PF02801">
    <property type="entry name" value="Ketoacyl-synt_C"/>
    <property type="match status" value="1"/>
</dbReference>
<keyword evidence="15" id="KW-1185">Reference proteome</keyword>
<dbReference type="SMART" id="SM00827">
    <property type="entry name" value="PKS_AT"/>
    <property type="match status" value="1"/>
</dbReference>
<dbReference type="InterPro" id="IPR014031">
    <property type="entry name" value="Ketoacyl_synth_C"/>
</dbReference>
<dbReference type="RefSeq" id="WP_201883228.1">
    <property type="nucleotide sequence ID" value="NZ_JAERRF010000054.1"/>
</dbReference>
<dbReference type="Proteomes" id="UP000634229">
    <property type="component" value="Unassembled WGS sequence"/>
</dbReference>
<dbReference type="InterPro" id="IPR013968">
    <property type="entry name" value="PKS_KR"/>
</dbReference>
<dbReference type="CDD" id="cd08956">
    <property type="entry name" value="KR_3_FAS_SDR_x"/>
    <property type="match status" value="1"/>
</dbReference>
<dbReference type="InterPro" id="IPR015083">
    <property type="entry name" value="NorB/c/GfsB-D-like_docking"/>
</dbReference>
<dbReference type="InterPro" id="IPR014043">
    <property type="entry name" value="Acyl_transferase_dom"/>
</dbReference>
<dbReference type="Gene3D" id="3.40.47.10">
    <property type="match status" value="1"/>
</dbReference>
<gene>
    <name evidence="14" type="ORF">JK363_39810</name>
</gene>
<dbReference type="InterPro" id="IPR014030">
    <property type="entry name" value="Ketoacyl_synth_N"/>
</dbReference>
<keyword evidence="8" id="KW-0012">Acyltransferase</keyword>
<evidence type="ECO:0000256" key="1">
    <source>
        <dbReference type="ARBA" id="ARBA00001957"/>
    </source>
</evidence>
<dbReference type="Pfam" id="PF00698">
    <property type="entry name" value="Acyl_transf_1"/>
    <property type="match status" value="1"/>
</dbReference>
<evidence type="ECO:0000259" key="12">
    <source>
        <dbReference type="PROSITE" id="PS52004"/>
    </source>
</evidence>
<dbReference type="InterPro" id="IPR042104">
    <property type="entry name" value="PKS_dehydratase_sf"/>
</dbReference>
<dbReference type="PANTHER" id="PTHR43775">
    <property type="entry name" value="FATTY ACID SYNTHASE"/>
    <property type="match status" value="1"/>
</dbReference>
<evidence type="ECO:0000256" key="3">
    <source>
        <dbReference type="ARBA" id="ARBA00022450"/>
    </source>
</evidence>
<dbReference type="EMBL" id="JAERRF010000054">
    <property type="protein sequence ID" value="MBL1102634.1"/>
    <property type="molecule type" value="Genomic_DNA"/>
</dbReference>
<dbReference type="SUPFAM" id="SSF47336">
    <property type="entry name" value="ACP-like"/>
    <property type="match status" value="1"/>
</dbReference>
<dbReference type="Pfam" id="PF08990">
    <property type="entry name" value="Docking"/>
    <property type="match status" value="1"/>
</dbReference>
<dbReference type="Pfam" id="PF00550">
    <property type="entry name" value="PP-binding"/>
    <property type="match status" value="1"/>
</dbReference>
<keyword evidence="10" id="KW-0175">Coiled coil</keyword>
<dbReference type="InterPro" id="IPR020807">
    <property type="entry name" value="PKS_DH"/>
</dbReference>
<dbReference type="InterPro" id="IPR036291">
    <property type="entry name" value="NAD(P)-bd_dom_sf"/>
</dbReference>
<feature type="active site" description="Proton donor; for dehydratase activity" evidence="9">
    <location>
        <position position="1104"/>
    </location>
</feature>
<dbReference type="InterPro" id="IPR032821">
    <property type="entry name" value="PKS_assoc"/>
</dbReference>
<feature type="domain" description="Carrier" evidence="11">
    <location>
        <begin position="1655"/>
        <end position="1730"/>
    </location>
</feature>
<dbReference type="Gene3D" id="1.10.1200.10">
    <property type="entry name" value="ACP-like"/>
    <property type="match status" value="1"/>
</dbReference>
<dbReference type="InterPro" id="IPR006162">
    <property type="entry name" value="Ppantetheine_attach_site"/>
</dbReference>
<feature type="region of interest" description="N-terminal hotdog fold" evidence="9">
    <location>
        <begin position="898"/>
        <end position="1022"/>
    </location>
</feature>
<organism evidence="14 15">
    <name type="scientific">Streptomyces coffeae</name>
    <dbReference type="NCBI Taxonomy" id="621382"/>
    <lineage>
        <taxon>Bacteria</taxon>
        <taxon>Bacillati</taxon>
        <taxon>Actinomycetota</taxon>
        <taxon>Actinomycetes</taxon>
        <taxon>Kitasatosporales</taxon>
        <taxon>Streptomycetaceae</taxon>
        <taxon>Streptomyces</taxon>
    </lineage>
</organism>
<dbReference type="InterPro" id="IPR036736">
    <property type="entry name" value="ACP-like_sf"/>
</dbReference>